<protein>
    <submittedName>
        <fullName evidence="2">Alpha/Beta hydrolase protein</fullName>
    </submittedName>
</protein>
<dbReference type="SUPFAM" id="SSF53474">
    <property type="entry name" value="alpha/beta-Hydrolases"/>
    <property type="match status" value="1"/>
</dbReference>
<keyword evidence="2" id="KW-0378">Hydrolase</keyword>
<dbReference type="InterPro" id="IPR029058">
    <property type="entry name" value="AB_hydrolase_fold"/>
</dbReference>
<organism evidence="2 3">
    <name type="scientific">Triangularia setosa</name>
    <dbReference type="NCBI Taxonomy" id="2587417"/>
    <lineage>
        <taxon>Eukaryota</taxon>
        <taxon>Fungi</taxon>
        <taxon>Dikarya</taxon>
        <taxon>Ascomycota</taxon>
        <taxon>Pezizomycotina</taxon>
        <taxon>Sordariomycetes</taxon>
        <taxon>Sordariomycetidae</taxon>
        <taxon>Sordariales</taxon>
        <taxon>Podosporaceae</taxon>
        <taxon>Triangularia</taxon>
    </lineage>
</organism>
<accession>A0AAN6W541</accession>
<keyword evidence="3" id="KW-1185">Reference proteome</keyword>
<feature type="domain" description="Alpha/beta hydrolase fold-3" evidence="1">
    <location>
        <begin position="86"/>
        <end position="290"/>
    </location>
</feature>
<dbReference type="Gene3D" id="3.40.50.1820">
    <property type="entry name" value="alpha/beta hydrolase"/>
    <property type="match status" value="1"/>
</dbReference>
<dbReference type="InterPro" id="IPR050466">
    <property type="entry name" value="Carboxylest/Gibb_receptor"/>
</dbReference>
<name>A0AAN6W541_9PEZI</name>
<gene>
    <name evidence="2" type="ORF">QBC36DRAFT_216364</name>
</gene>
<sequence>MNAKSGLAKPYREFIAELGEAPHLTGSTDETKQQWGVLIGKMMQRYGFPPPDPTVISEPIQFGDISVRTYTPIHANSGDTNLPLGVYFHGGGFVMGSVEQEDGFTRALSNNSRMRIVSVGYRLAPEFKFPTGLGDGMAAAVWALNHFGAGEVTLMGTSSGGNLAFGVGLRLIERGMRDKVRGVVALAPVTVHPDAVPMDKREGYTSYEENSDYTVNSKSAMLSWLGTYGGAPEDPYLSVLLHPRLGDLKRVYMTESGADTLRDDARLMKDSLEEAGVAVMYDAYPGYPHYSWLFPCKSLAEHQKVFWGNMLKGIHWVASE</sequence>
<reference evidence="2" key="1">
    <citation type="journal article" date="2023" name="Mol. Phylogenet. Evol.">
        <title>Genome-scale phylogeny and comparative genomics of the fungal order Sordariales.</title>
        <authorList>
            <person name="Hensen N."/>
            <person name="Bonometti L."/>
            <person name="Westerberg I."/>
            <person name="Brannstrom I.O."/>
            <person name="Guillou S."/>
            <person name="Cros-Aarteil S."/>
            <person name="Calhoun S."/>
            <person name="Haridas S."/>
            <person name="Kuo A."/>
            <person name="Mondo S."/>
            <person name="Pangilinan J."/>
            <person name="Riley R."/>
            <person name="LaButti K."/>
            <person name="Andreopoulos B."/>
            <person name="Lipzen A."/>
            <person name="Chen C."/>
            <person name="Yan M."/>
            <person name="Daum C."/>
            <person name="Ng V."/>
            <person name="Clum A."/>
            <person name="Steindorff A."/>
            <person name="Ohm R.A."/>
            <person name="Martin F."/>
            <person name="Silar P."/>
            <person name="Natvig D.O."/>
            <person name="Lalanne C."/>
            <person name="Gautier V."/>
            <person name="Ament-Velasquez S.L."/>
            <person name="Kruys A."/>
            <person name="Hutchinson M.I."/>
            <person name="Powell A.J."/>
            <person name="Barry K."/>
            <person name="Miller A.N."/>
            <person name="Grigoriev I.V."/>
            <person name="Debuchy R."/>
            <person name="Gladieux P."/>
            <person name="Hiltunen Thoren M."/>
            <person name="Johannesson H."/>
        </authorList>
    </citation>
    <scope>NUCLEOTIDE SEQUENCE</scope>
    <source>
        <strain evidence="2">CBS 892.96</strain>
    </source>
</reference>
<reference evidence="2" key="2">
    <citation type="submission" date="2023-05" db="EMBL/GenBank/DDBJ databases">
        <authorList>
            <consortium name="Lawrence Berkeley National Laboratory"/>
            <person name="Steindorff A."/>
            <person name="Hensen N."/>
            <person name="Bonometti L."/>
            <person name="Westerberg I."/>
            <person name="Brannstrom I.O."/>
            <person name="Guillou S."/>
            <person name="Cros-Aarteil S."/>
            <person name="Calhoun S."/>
            <person name="Haridas S."/>
            <person name="Kuo A."/>
            <person name="Mondo S."/>
            <person name="Pangilinan J."/>
            <person name="Riley R."/>
            <person name="Labutti K."/>
            <person name="Andreopoulos B."/>
            <person name="Lipzen A."/>
            <person name="Chen C."/>
            <person name="Yanf M."/>
            <person name="Daum C."/>
            <person name="Ng V."/>
            <person name="Clum A."/>
            <person name="Ohm R."/>
            <person name="Martin F."/>
            <person name="Silar P."/>
            <person name="Natvig D."/>
            <person name="Lalanne C."/>
            <person name="Gautier V."/>
            <person name="Ament-Velasquez S.L."/>
            <person name="Kruys A."/>
            <person name="Hutchinson M.I."/>
            <person name="Powell A.J."/>
            <person name="Barry K."/>
            <person name="Miller A.N."/>
            <person name="Grigoriev I.V."/>
            <person name="Debuchy R."/>
            <person name="Gladieux P."/>
            <person name="Thoren M.H."/>
            <person name="Johannesson H."/>
        </authorList>
    </citation>
    <scope>NUCLEOTIDE SEQUENCE</scope>
    <source>
        <strain evidence="2">CBS 892.96</strain>
    </source>
</reference>
<comment type="caution">
    <text evidence="2">The sequence shown here is derived from an EMBL/GenBank/DDBJ whole genome shotgun (WGS) entry which is preliminary data.</text>
</comment>
<evidence type="ECO:0000259" key="1">
    <source>
        <dbReference type="Pfam" id="PF07859"/>
    </source>
</evidence>
<dbReference type="PANTHER" id="PTHR23024">
    <property type="entry name" value="ARYLACETAMIDE DEACETYLASE"/>
    <property type="match status" value="1"/>
</dbReference>
<dbReference type="GO" id="GO:0016787">
    <property type="term" value="F:hydrolase activity"/>
    <property type="evidence" value="ECO:0007669"/>
    <property type="project" value="UniProtKB-KW"/>
</dbReference>
<proteinExistence type="predicted"/>
<dbReference type="EMBL" id="MU866237">
    <property type="protein sequence ID" value="KAK4175380.1"/>
    <property type="molecule type" value="Genomic_DNA"/>
</dbReference>
<dbReference type="Pfam" id="PF07859">
    <property type="entry name" value="Abhydrolase_3"/>
    <property type="match status" value="1"/>
</dbReference>
<evidence type="ECO:0000313" key="3">
    <source>
        <dbReference type="Proteomes" id="UP001302321"/>
    </source>
</evidence>
<dbReference type="InterPro" id="IPR013094">
    <property type="entry name" value="AB_hydrolase_3"/>
</dbReference>
<dbReference type="AlphaFoldDB" id="A0AAN6W541"/>
<dbReference type="Proteomes" id="UP001302321">
    <property type="component" value="Unassembled WGS sequence"/>
</dbReference>
<evidence type="ECO:0000313" key="2">
    <source>
        <dbReference type="EMBL" id="KAK4175380.1"/>
    </source>
</evidence>
<dbReference type="PANTHER" id="PTHR23024:SF166">
    <property type="entry name" value="ALPHA_BETA HYDROLASE FOLD-3 DOMAIN-CONTAINING PROTEIN-RELATED"/>
    <property type="match status" value="1"/>
</dbReference>